<name>A0A8H4FCW7_COLGL</name>
<evidence type="ECO:0000313" key="2">
    <source>
        <dbReference type="Proteomes" id="UP000613401"/>
    </source>
</evidence>
<proteinExistence type="predicted"/>
<dbReference type="Proteomes" id="UP000613401">
    <property type="component" value="Unassembled WGS sequence"/>
</dbReference>
<dbReference type="EMBL" id="WVTB01000117">
    <property type="protein sequence ID" value="KAF3797391.1"/>
    <property type="molecule type" value="Genomic_DNA"/>
</dbReference>
<accession>A0A8H4FCW7</accession>
<comment type="caution">
    <text evidence="1">The sequence shown here is derived from an EMBL/GenBank/DDBJ whole genome shotgun (WGS) entry which is preliminary data.</text>
</comment>
<sequence length="221" mass="25644">MFKYGVHLTEEQDVVLGKWQVPDEIDFDLLSNLIDYFHEGNYGWIFSRDDIQQNIELWKLANFLEVESVMHIIELNLTTRIGSMKQKYRAAKPDMLTRVFSDPKCGNSTMGFIFAEAALAVWSTTGKADHLRSLDRARDEFPVLRRHMDFWSELYLRYYHSGSTYSIIAKSETWPDEAIKYCQPLRRHMILSRLGIAGSDSPFLSQLSGDYFPSPAFDSHL</sequence>
<evidence type="ECO:0000313" key="1">
    <source>
        <dbReference type="EMBL" id="KAF3797391.1"/>
    </source>
</evidence>
<dbReference type="AlphaFoldDB" id="A0A8H4FCW7"/>
<gene>
    <name evidence="1" type="ORF">GCG54_00009363</name>
</gene>
<protein>
    <submittedName>
        <fullName evidence="1">Uncharacterized protein</fullName>
    </submittedName>
</protein>
<reference evidence="1" key="2">
    <citation type="submission" date="2020-03" db="EMBL/GenBank/DDBJ databases">
        <authorList>
            <person name="Fu F.-F."/>
            <person name="Chen J."/>
        </authorList>
    </citation>
    <scope>NUCLEOTIDE SEQUENCE</scope>
    <source>
        <strain evidence="1">Lc1</strain>
    </source>
</reference>
<reference evidence="1" key="1">
    <citation type="journal article" date="2020" name="Phytopathology">
        <title>Genome sequence and comparative analysis of Colletotrichum gloeosporioides isolated from Liriodendron leaves.</title>
        <authorList>
            <person name="Fu F.F."/>
            <person name="Hao Z."/>
            <person name="Wang P."/>
            <person name="Lu Y."/>
            <person name="Xue L.J."/>
            <person name="Wei G."/>
            <person name="Tian Y."/>
            <person name="Baishi H."/>
            <person name="Xu H."/>
            <person name="Shi J."/>
            <person name="Cheng T."/>
            <person name="Wang G."/>
            <person name="Yi Y."/>
            <person name="Chen J."/>
        </authorList>
    </citation>
    <scope>NUCLEOTIDE SEQUENCE</scope>
    <source>
        <strain evidence="1">Lc1</strain>
    </source>
</reference>
<keyword evidence="2" id="KW-1185">Reference proteome</keyword>
<dbReference type="RefSeq" id="XP_045256555.1">
    <property type="nucleotide sequence ID" value="XM_045409310.1"/>
</dbReference>
<dbReference type="GeneID" id="69016496"/>
<organism evidence="1 2">
    <name type="scientific">Colletotrichum gloeosporioides</name>
    <name type="common">Anthracnose fungus</name>
    <name type="synonym">Glomerella cingulata</name>
    <dbReference type="NCBI Taxonomy" id="474922"/>
    <lineage>
        <taxon>Eukaryota</taxon>
        <taxon>Fungi</taxon>
        <taxon>Dikarya</taxon>
        <taxon>Ascomycota</taxon>
        <taxon>Pezizomycotina</taxon>
        <taxon>Sordariomycetes</taxon>
        <taxon>Hypocreomycetidae</taxon>
        <taxon>Glomerellales</taxon>
        <taxon>Glomerellaceae</taxon>
        <taxon>Colletotrichum</taxon>
        <taxon>Colletotrichum gloeosporioides species complex</taxon>
    </lineage>
</organism>